<keyword evidence="2" id="KW-1185">Reference proteome</keyword>
<evidence type="ECO:0000313" key="1">
    <source>
        <dbReference type="EMBL" id="QCD87378.1"/>
    </source>
</evidence>
<dbReference type="Proteomes" id="UP000501690">
    <property type="component" value="Linkage Group LG3"/>
</dbReference>
<organism evidence="1 2">
    <name type="scientific">Vigna unguiculata</name>
    <name type="common">Cowpea</name>
    <dbReference type="NCBI Taxonomy" id="3917"/>
    <lineage>
        <taxon>Eukaryota</taxon>
        <taxon>Viridiplantae</taxon>
        <taxon>Streptophyta</taxon>
        <taxon>Embryophyta</taxon>
        <taxon>Tracheophyta</taxon>
        <taxon>Spermatophyta</taxon>
        <taxon>Magnoliopsida</taxon>
        <taxon>eudicotyledons</taxon>
        <taxon>Gunneridae</taxon>
        <taxon>Pentapetalae</taxon>
        <taxon>rosids</taxon>
        <taxon>fabids</taxon>
        <taxon>Fabales</taxon>
        <taxon>Fabaceae</taxon>
        <taxon>Papilionoideae</taxon>
        <taxon>50 kb inversion clade</taxon>
        <taxon>NPAAA clade</taxon>
        <taxon>indigoferoid/millettioid clade</taxon>
        <taxon>Phaseoleae</taxon>
        <taxon>Vigna</taxon>
    </lineage>
</organism>
<sequence length="99" mass="10752">MTVLVAREAEATRIAPGKSERRSSIHGFLTSTSLEARVADGAFGKLRRGRQTLGLGWSQRCDEEALTEKGKRSRNDIADVGLGRPWGATTPVITVRRCG</sequence>
<protein>
    <submittedName>
        <fullName evidence="1">Uncharacterized protein</fullName>
    </submittedName>
</protein>
<gene>
    <name evidence="1" type="ORF">DEO72_LG3g1912</name>
</gene>
<dbReference type="EMBL" id="CP039347">
    <property type="protein sequence ID" value="QCD87378.1"/>
    <property type="molecule type" value="Genomic_DNA"/>
</dbReference>
<name>A0A4D6LFV3_VIGUN</name>
<evidence type="ECO:0000313" key="2">
    <source>
        <dbReference type="Proteomes" id="UP000501690"/>
    </source>
</evidence>
<reference evidence="1 2" key="1">
    <citation type="submission" date="2019-04" db="EMBL/GenBank/DDBJ databases">
        <title>An improved genome assembly and genetic linkage map for asparagus bean, Vigna unguiculata ssp. sesquipedialis.</title>
        <authorList>
            <person name="Xia Q."/>
            <person name="Zhang R."/>
            <person name="Dong Y."/>
        </authorList>
    </citation>
    <scope>NUCLEOTIDE SEQUENCE [LARGE SCALE GENOMIC DNA]</scope>
    <source>
        <tissue evidence="1">Leaf</tissue>
    </source>
</reference>
<accession>A0A4D6LFV3</accession>
<proteinExistence type="predicted"/>
<dbReference type="AlphaFoldDB" id="A0A4D6LFV3"/>